<dbReference type="STRING" id="1230097.A0A423W624"/>
<evidence type="ECO:0000256" key="15">
    <source>
        <dbReference type="PROSITE-ProRule" id="PRU01356"/>
    </source>
</evidence>
<comment type="caution">
    <text evidence="19">The sequence shown here is derived from an EMBL/GenBank/DDBJ whole genome shotgun (WGS) entry which is preliminary data.</text>
</comment>
<evidence type="ECO:0000256" key="14">
    <source>
        <dbReference type="ARBA" id="ARBA00023288"/>
    </source>
</evidence>
<dbReference type="GO" id="GO:0046872">
    <property type="term" value="F:metal ion binding"/>
    <property type="evidence" value="ECO:0007669"/>
    <property type="project" value="UniProtKB-UniRule"/>
</dbReference>
<comment type="subcellular location">
    <subcellularLocation>
        <location evidence="1">Cell membrane</location>
        <topology evidence="1">Lipid-anchor</topology>
        <topology evidence="1">GPI-anchor</topology>
    </subcellularLocation>
    <subcellularLocation>
        <location evidence="2">Secreted</location>
    </subcellularLocation>
</comment>
<dbReference type="GO" id="GO:0098552">
    <property type="term" value="C:side of membrane"/>
    <property type="evidence" value="ECO:0007669"/>
    <property type="project" value="UniProtKB-KW"/>
</dbReference>
<dbReference type="SMART" id="SM00747">
    <property type="entry name" value="CFEM"/>
    <property type="match status" value="1"/>
</dbReference>
<evidence type="ECO:0000256" key="6">
    <source>
        <dbReference type="ARBA" id="ARBA00022617"/>
    </source>
</evidence>
<evidence type="ECO:0000256" key="12">
    <source>
        <dbReference type="ARBA" id="ARBA00023157"/>
    </source>
</evidence>
<dbReference type="PANTHER" id="PTHR37928">
    <property type="entry name" value="CFEM DOMAIN PROTEIN (AFU_ORTHOLOGUE AFUA_6G14090)"/>
    <property type="match status" value="1"/>
</dbReference>
<evidence type="ECO:0000256" key="3">
    <source>
        <dbReference type="ARBA" id="ARBA00010031"/>
    </source>
</evidence>
<evidence type="ECO:0000256" key="8">
    <source>
        <dbReference type="ARBA" id="ARBA00022723"/>
    </source>
</evidence>
<keyword evidence="20" id="KW-1185">Reference proteome</keyword>
<organism evidence="19 20">
    <name type="scientific">Cytospora leucostoma</name>
    <dbReference type="NCBI Taxonomy" id="1230097"/>
    <lineage>
        <taxon>Eukaryota</taxon>
        <taxon>Fungi</taxon>
        <taxon>Dikarya</taxon>
        <taxon>Ascomycota</taxon>
        <taxon>Pezizomycotina</taxon>
        <taxon>Sordariomycetes</taxon>
        <taxon>Sordariomycetidae</taxon>
        <taxon>Diaporthales</taxon>
        <taxon>Cytosporaceae</taxon>
        <taxon>Cytospora</taxon>
    </lineage>
</organism>
<evidence type="ECO:0000256" key="4">
    <source>
        <dbReference type="ARBA" id="ARBA00022475"/>
    </source>
</evidence>
<keyword evidence="7" id="KW-0336">GPI-anchor</keyword>
<reference evidence="19 20" key="1">
    <citation type="submission" date="2015-09" db="EMBL/GenBank/DDBJ databases">
        <title>Host preference determinants of Valsa canker pathogens revealed by comparative genomics.</title>
        <authorList>
            <person name="Yin Z."/>
            <person name="Huang L."/>
        </authorList>
    </citation>
    <scope>NUCLEOTIDE SEQUENCE [LARGE SCALE GENOMIC DNA]</scope>
    <source>
        <strain evidence="19 20">SXYLt</strain>
    </source>
</reference>
<keyword evidence="9 17" id="KW-0732">Signal</keyword>
<evidence type="ECO:0000256" key="17">
    <source>
        <dbReference type="SAM" id="SignalP"/>
    </source>
</evidence>
<keyword evidence="8 15" id="KW-0479">Metal-binding</keyword>
<keyword evidence="5" id="KW-0964">Secreted</keyword>
<dbReference type="Pfam" id="PF05730">
    <property type="entry name" value="CFEM"/>
    <property type="match status" value="1"/>
</dbReference>
<evidence type="ECO:0000256" key="7">
    <source>
        <dbReference type="ARBA" id="ARBA00022622"/>
    </source>
</evidence>
<accession>A0A423W624</accession>
<dbReference type="InterPro" id="IPR008427">
    <property type="entry name" value="Extracellular_membr_CFEM_dom"/>
</dbReference>
<feature type="region of interest" description="Disordered" evidence="16">
    <location>
        <begin position="95"/>
        <end position="134"/>
    </location>
</feature>
<name>A0A423W624_9PEZI</name>
<dbReference type="InterPro" id="IPR051735">
    <property type="entry name" value="CFEM_domain"/>
</dbReference>
<dbReference type="GO" id="GO:0005886">
    <property type="term" value="C:plasma membrane"/>
    <property type="evidence" value="ECO:0007669"/>
    <property type="project" value="UniProtKB-SubCell"/>
</dbReference>
<keyword evidence="13" id="KW-0325">Glycoprotein</keyword>
<evidence type="ECO:0000259" key="18">
    <source>
        <dbReference type="PROSITE" id="PS52012"/>
    </source>
</evidence>
<sequence>MQFKTIAISTFVGLAAATIDVSSLVNELPSCSLLCLISGASATGCGATDYACQCDNEAAVTDNATTCLKSACSASEIGTTKNVSSQICDVITNATSTSSSSSTSASNSTITGSSTASTASSTSTSSSSSDSSIGSRPELYGLGMAVIAGLTGLIVVV</sequence>
<evidence type="ECO:0000256" key="5">
    <source>
        <dbReference type="ARBA" id="ARBA00022525"/>
    </source>
</evidence>
<keyword evidence="14" id="KW-0449">Lipoprotein</keyword>
<evidence type="ECO:0000256" key="13">
    <source>
        <dbReference type="ARBA" id="ARBA00023180"/>
    </source>
</evidence>
<dbReference type="PROSITE" id="PS52012">
    <property type="entry name" value="CFEM"/>
    <property type="match status" value="1"/>
</dbReference>
<evidence type="ECO:0000313" key="20">
    <source>
        <dbReference type="Proteomes" id="UP000285146"/>
    </source>
</evidence>
<protein>
    <recommendedName>
        <fullName evidence="18">CFEM domain-containing protein</fullName>
    </recommendedName>
</protein>
<evidence type="ECO:0000313" key="19">
    <source>
        <dbReference type="EMBL" id="ROV98785.1"/>
    </source>
</evidence>
<feature type="chain" id="PRO_5019306664" description="CFEM domain-containing protein" evidence="17">
    <location>
        <begin position="18"/>
        <end position="157"/>
    </location>
</feature>
<feature type="binding site" description="axial binding residue" evidence="15">
    <location>
        <position position="49"/>
    </location>
    <ligand>
        <name>heme</name>
        <dbReference type="ChEBI" id="CHEBI:30413"/>
    </ligand>
    <ligandPart>
        <name>Fe</name>
        <dbReference type="ChEBI" id="CHEBI:18248"/>
    </ligandPart>
</feature>
<evidence type="ECO:0000256" key="9">
    <source>
        <dbReference type="ARBA" id="ARBA00022729"/>
    </source>
</evidence>
<evidence type="ECO:0000256" key="10">
    <source>
        <dbReference type="ARBA" id="ARBA00023004"/>
    </source>
</evidence>
<keyword evidence="4" id="KW-1003">Cell membrane</keyword>
<dbReference type="InParanoid" id="A0A423W624"/>
<keyword evidence="6 15" id="KW-0349">Heme</keyword>
<proteinExistence type="inferred from homology"/>
<evidence type="ECO:0000256" key="16">
    <source>
        <dbReference type="SAM" id="MobiDB-lite"/>
    </source>
</evidence>
<keyword evidence="12 15" id="KW-1015">Disulfide bond</keyword>
<dbReference type="OrthoDB" id="3559948at2759"/>
<feature type="domain" description="CFEM" evidence="18">
    <location>
        <begin position="3"/>
        <end position="115"/>
    </location>
</feature>
<dbReference type="EMBL" id="LKEB01000060">
    <property type="protein sequence ID" value="ROV98785.1"/>
    <property type="molecule type" value="Genomic_DNA"/>
</dbReference>
<dbReference type="AlphaFoldDB" id="A0A423W624"/>
<dbReference type="GO" id="GO:0005576">
    <property type="term" value="C:extracellular region"/>
    <property type="evidence" value="ECO:0007669"/>
    <property type="project" value="UniProtKB-SubCell"/>
</dbReference>
<comment type="similarity">
    <text evidence="3">Belongs to the RBT5 family.</text>
</comment>
<feature type="disulfide bond" evidence="15">
    <location>
        <begin position="45"/>
        <end position="52"/>
    </location>
</feature>
<dbReference type="PANTHER" id="PTHR37928:SF2">
    <property type="entry name" value="GPI ANCHORED CFEM DOMAIN PROTEIN (AFU_ORTHOLOGUE AFUA_6G10580)"/>
    <property type="match status" value="1"/>
</dbReference>
<gene>
    <name evidence="19" type="ORF">VPNG_08438</name>
</gene>
<evidence type="ECO:0000256" key="11">
    <source>
        <dbReference type="ARBA" id="ARBA00023136"/>
    </source>
</evidence>
<keyword evidence="10 15" id="KW-0408">Iron</keyword>
<keyword evidence="11" id="KW-0472">Membrane</keyword>
<evidence type="ECO:0000256" key="2">
    <source>
        <dbReference type="ARBA" id="ARBA00004613"/>
    </source>
</evidence>
<feature type="signal peptide" evidence="17">
    <location>
        <begin position="1"/>
        <end position="17"/>
    </location>
</feature>
<evidence type="ECO:0000256" key="1">
    <source>
        <dbReference type="ARBA" id="ARBA00004609"/>
    </source>
</evidence>
<comment type="caution">
    <text evidence="15">Lacks conserved residue(s) required for the propagation of feature annotation.</text>
</comment>
<dbReference type="Proteomes" id="UP000285146">
    <property type="component" value="Unassembled WGS sequence"/>
</dbReference>